<feature type="region of interest" description="Disordered" evidence="1">
    <location>
        <begin position="427"/>
        <end position="452"/>
    </location>
</feature>
<dbReference type="EMBL" id="KV425985">
    <property type="protein sequence ID" value="KZV93714.1"/>
    <property type="molecule type" value="Genomic_DNA"/>
</dbReference>
<organism evidence="2 3">
    <name type="scientific">Exidia glandulosa HHB12029</name>
    <dbReference type="NCBI Taxonomy" id="1314781"/>
    <lineage>
        <taxon>Eukaryota</taxon>
        <taxon>Fungi</taxon>
        <taxon>Dikarya</taxon>
        <taxon>Basidiomycota</taxon>
        <taxon>Agaricomycotina</taxon>
        <taxon>Agaricomycetes</taxon>
        <taxon>Auriculariales</taxon>
        <taxon>Exidiaceae</taxon>
        <taxon>Exidia</taxon>
    </lineage>
</organism>
<name>A0A165IQ45_EXIGL</name>
<feature type="compositionally biased region" description="Basic residues" evidence="1">
    <location>
        <begin position="639"/>
        <end position="651"/>
    </location>
</feature>
<protein>
    <submittedName>
        <fullName evidence="2">Uncharacterized protein</fullName>
    </submittedName>
</protein>
<evidence type="ECO:0000313" key="2">
    <source>
        <dbReference type="EMBL" id="KZV93714.1"/>
    </source>
</evidence>
<dbReference type="STRING" id="1314781.A0A165IQ45"/>
<dbReference type="Proteomes" id="UP000077266">
    <property type="component" value="Unassembled WGS sequence"/>
</dbReference>
<dbReference type="AlphaFoldDB" id="A0A165IQ45"/>
<feature type="region of interest" description="Disordered" evidence="1">
    <location>
        <begin position="618"/>
        <end position="724"/>
    </location>
</feature>
<sequence length="859" mass="95097">MPPNRLLTVAAAQQWEAARLARGIPTTLADHAAARARQNDHIIAVGSQRHHKSPFYSDYEHKLPDRSTQIVRLIRDFKRAIYGLECGGDCCVIAYVLGPHGDPENFERMDETDSTIVRVRDWTRIRFKYAHIPASIRGEDLKSVTPEFEPYVSGLEDYIKQYFAKPHIETWGPRRKQAGHAGVLSGTRQPFAEDAPDAQHYADAAAAEQADRMAHARGIAMQHIVNGTTSRLPELVASVASDREHEQLIMGVLAHMDAPDALRFLIEDRLPLHHATALINEAVLDEMEGFGAKLFSWLATKLFRGAKAKRNPSARRLSKAENKAYEASIDGAHTTIKDTIREIATRYNKPYGVVRNRIFTVTRLDSTNLTWQAFLHVKTKELNEGKGKGERLRLAQIIRIASAERPHWKTRPKEEQEGWVRQLLEHRADAHTQKRRNRRGEEVDHAHTTGNISHEMKGAELRYGLQSFFMGVRSDAEQRIMPMYACTDQVKEFVALYLGKTPEQIVRMFEMWSINGMDGMLGSTSRKNYNQLKTECRHFIQMLLNVILTSENEAQEPPEMNYDSYESEIVAKYGVKLVGWTYGDTIINPGYITTVNEMRKLHTALVKKTCRWERVTDEESQALAANPPTAPARQERSDKNKKRGPNIRTKRRLEAEAAAAAAAAGESPEGDAMEVDGTTAPAPASAPAPAPAPAPTPAPAAKKATRKKKTKGTAAAASQPVPAHTPVATPIPSATPALVPVAAPTPISSRRSPPAAPPFLAASMPGPSQHLPFPFDFVVPTSTPQPTATFESATTFLPPAPPFQPATAFQPNMFGPTTSVFQPSPMFQPSPFPSSSMYAHPDPVQAQPTSHPDTIFPSF</sequence>
<evidence type="ECO:0000313" key="3">
    <source>
        <dbReference type="Proteomes" id="UP000077266"/>
    </source>
</evidence>
<evidence type="ECO:0000256" key="1">
    <source>
        <dbReference type="SAM" id="MobiDB-lite"/>
    </source>
</evidence>
<keyword evidence="3" id="KW-1185">Reference proteome</keyword>
<proteinExistence type="predicted"/>
<gene>
    <name evidence="2" type="ORF">EXIGLDRAFT_691363</name>
</gene>
<feature type="compositionally biased region" description="Pro residues" evidence="1">
    <location>
        <begin position="684"/>
        <end position="698"/>
    </location>
</feature>
<dbReference type="InParanoid" id="A0A165IQ45"/>
<feature type="region of interest" description="Disordered" evidence="1">
    <location>
        <begin position="831"/>
        <end position="859"/>
    </location>
</feature>
<reference evidence="2 3" key="1">
    <citation type="journal article" date="2016" name="Mol. Biol. Evol.">
        <title>Comparative Genomics of Early-Diverging Mushroom-Forming Fungi Provides Insights into the Origins of Lignocellulose Decay Capabilities.</title>
        <authorList>
            <person name="Nagy L.G."/>
            <person name="Riley R."/>
            <person name="Tritt A."/>
            <person name="Adam C."/>
            <person name="Daum C."/>
            <person name="Floudas D."/>
            <person name="Sun H."/>
            <person name="Yadav J.S."/>
            <person name="Pangilinan J."/>
            <person name="Larsson K.H."/>
            <person name="Matsuura K."/>
            <person name="Barry K."/>
            <person name="Labutti K."/>
            <person name="Kuo R."/>
            <person name="Ohm R.A."/>
            <person name="Bhattacharya S.S."/>
            <person name="Shirouzu T."/>
            <person name="Yoshinaga Y."/>
            <person name="Martin F.M."/>
            <person name="Grigoriev I.V."/>
            <person name="Hibbett D.S."/>
        </authorList>
    </citation>
    <scope>NUCLEOTIDE SEQUENCE [LARGE SCALE GENOMIC DNA]</scope>
    <source>
        <strain evidence="2 3">HHB12029</strain>
    </source>
</reference>
<dbReference type="OrthoDB" id="3253416at2759"/>
<accession>A0A165IQ45</accession>